<evidence type="ECO:0000313" key="2">
    <source>
        <dbReference type="EMBL" id="KAL3796267.1"/>
    </source>
</evidence>
<sequence length="405" mass="45620">MNKFHGNQKKSKSNDFVITVLSNWQFVALPFIVIAAYSSMHNMSNSRSDSSSKISVGLTPTTIRKGIAPSPFNRPVEMPLEGANRIFQPLFDMDDLDKQLLSSADQFISAFSKRVNWVSTMVSNPPEDNEDYARSMYIEMIKSFVSALVFGEKEMSVHGYVGSGLKNLVPLSQAERNIGADWTYLGDTMTGIVRLNNVQELISDVIKHNVVGGYIETGVWRGGSSIFARAVITAHGEAQSRTSYVCDSFAGLPPGDRSLDLNDKNWDNTPYLEVASEIVAGSFNRYGLLDHNVVFAKGFFNETMPPLSKHIDMLSVMRLDGDMYESTVDVLYHLYDKLSIGGYVIMDDWYGFPSKTACEDFFQVHEISPEIIKIDHIAAYWKKTEDVTIQYWRYQQNKFKSSDTQ</sequence>
<dbReference type="EMBL" id="JABMIG020000064">
    <property type="protein sequence ID" value="KAL3796267.1"/>
    <property type="molecule type" value="Genomic_DNA"/>
</dbReference>
<dbReference type="Gene3D" id="3.40.50.150">
    <property type="entry name" value="Vaccinia Virus protein VP39"/>
    <property type="match status" value="1"/>
</dbReference>
<dbReference type="Pfam" id="PF05711">
    <property type="entry name" value="TylF"/>
    <property type="match status" value="1"/>
</dbReference>
<dbReference type="InterPro" id="IPR029063">
    <property type="entry name" value="SAM-dependent_MTases_sf"/>
</dbReference>
<name>A0ABD3Q898_9STRA</name>
<evidence type="ECO:0008006" key="4">
    <source>
        <dbReference type="Google" id="ProtNLM"/>
    </source>
</evidence>
<proteinExistence type="predicted"/>
<keyword evidence="3" id="KW-1185">Reference proteome</keyword>
<dbReference type="PANTHER" id="PTHR40036">
    <property type="entry name" value="MACROCIN O-METHYLTRANSFERASE"/>
    <property type="match status" value="1"/>
</dbReference>
<accession>A0ABD3Q898</accession>
<organism evidence="2 3">
    <name type="scientific">Cyclotella cryptica</name>
    <dbReference type="NCBI Taxonomy" id="29204"/>
    <lineage>
        <taxon>Eukaryota</taxon>
        <taxon>Sar</taxon>
        <taxon>Stramenopiles</taxon>
        <taxon>Ochrophyta</taxon>
        <taxon>Bacillariophyta</taxon>
        <taxon>Coscinodiscophyceae</taxon>
        <taxon>Thalassiosirophycidae</taxon>
        <taxon>Stephanodiscales</taxon>
        <taxon>Stephanodiscaceae</taxon>
        <taxon>Cyclotella</taxon>
    </lineage>
</organism>
<feature type="transmembrane region" description="Helical" evidence="1">
    <location>
        <begin position="16"/>
        <end position="37"/>
    </location>
</feature>
<comment type="caution">
    <text evidence="2">The sequence shown here is derived from an EMBL/GenBank/DDBJ whole genome shotgun (WGS) entry which is preliminary data.</text>
</comment>
<dbReference type="InterPro" id="IPR008884">
    <property type="entry name" value="TylF_MeTrfase"/>
</dbReference>
<keyword evidence="1" id="KW-1133">Transmembrane helix</keyword>
<dbReference type="PANTHER" id="PTHR40036:SF1">
    <property type="entry name" value="MACROCIN O-METHYLTRANSFERASE"/>
    <property type="match status" value="1"/>
</dbReference>
<protein>
    <recommendedName>
        <fullName evidence="4">Macrocin O-methyltransferase</fullName>
    </recommendedName>
</protein>
<reference evidence="2 3" key="1">
    <citation type="journal article" date="2020" name="G3 (Bethesda)">
        <title>Improved Reference Genome for Cyclotella cryptica CCMP332, a Model for Cell Wall Morphogenesis, Salinity Adaptation, and Lipid Production in Diatoms (Bacillariophyta).</title>
        <authorList>
            <person name="Roberts W.R."/>
            <person name="Downey K.M."/>
            <person name="Ruck E.C."/>
            <person name="Traller J.C."/>
            <person name="Alverson A.J."/>
        </authorList>
    </citation>
    <scope>NUCLEOTIDE SEQUENCE [LARGE SCALE GENOMIC DNA]</scope>
    <source>
        <strain evidence="2 3">CCMP332</strain>
    </source>
</reference>
<evidence type="ECO:0000256" key="1">
    <source>
        <dbReference type="SAM" id="Phobius"/>
    </source>
</evidence>
<dbReference type="AlphaFoldDB" id="A0ABD3Q898"/>
<keyword evidence="1" id="KW-0812">Transmembrane</keyword>
<keyword evidence="1" id="KW-0472">Membrane</keyword>
<dbReference type="Proteomes" id="UP001516023">
    <property type="component" value="Unassembled WGS sequence"/>
</dbReference>
<evidence type="ECO:0000313" key="3">
    <source>
        <dbReference type="Proteomes" id="UP001516023"/>
    </source>
</evidence>
<gene>
    <name evidence="2" type="ORF">HJC23_008587</name>
</gene>